<evidence type="ECO:0000313" key="7">
    <source>
        <dbReference type="Proteomes" id="UP000559256"/>
    </source>
</evidence>
<dbReference type="InterPro" id="IPR004166">
    <property type="entry name" value="a-kinase_dom"/>
</dbReference>
<dbReference type="Proteomes" id="UP000559256">
    <property type="component" value="Unassembled WGS sequence"/>
</dbReference>
<keyword evidence="3" id="KW-0418">Kinase</keyword>
<dbReference type="EMBL" id="JAACJM010000142">
    <property type="protein sequence ID" value="KAF5343328.1"/>
    <property type="molecule type" value="Genomic_DNA"/>
</dbReference>
<protein>
    <recommendedName>
        <fullName evidence="5">Alpha-type protein kinase domain-containing protein</fullName>
    </recommendedName>
</protein>
<keyword evidence="1" id="KW-0723">Serine/threonine-protein kinase</keyword>
<name>A0A8H5CM36_9AGAR</name>
<evidence type="ECO:0000313" key="6">
    <source>
        <dbReference type="EMBL" id="KAF5343328.1"/>
    </source>
</evidence>
<dbReference type="Pfam" id="PF02816">
    <property type="entry name" value="Alpha_kinase"/>
    <property type="match status" value="1"/>
</dbReference>
<dbReference type="GO" id="GO:0005524">
    <property type="term" value="F:ATP binding"/>
    <property type="evidence" value="ECO:0007669"/>
    <property type="project" value="InterPro"/>
</dbReference>
<dbReference type="OrthoDB" id="2658733at2759"/>
<feature type="region of interest" description="Disordered" evidence="4">
    <location>
        <begin position="151"/>
        <end position="171"/>
    </location>
</feature>
<evidence type="ECO:0000256" key="2">
    <source>
        <dbReference type="ARBA" id="ARBA00022679"/>
    </source>
</evidence>
<feature type="region of interest" description="Disordered" evidence="4">
    <location>
        <begin position="183"/>
        <end position="212"/>
    </location>
</feature>
<evidence type="ECO:0000256" key="4">
    <source>
        <dbReference type="SAM" id="MobiDB-lite"/>
    </source>
</evidence>
<comment type="caution">
    <text evidence="6">The sequence shown here is derived from an EMBL/GenBank/DDBJ whole genome shotgun (WGS) entry which is preliminary data.</text>
</comment>
<dbReference type="GO" id="GO:0004674">
    <property type="term" value="F:protein serine/threonine kinase activity"/>
    <property type="evidence" value="ECO:0007669"/>
    <property type="project" value="UniProtKB-KW"/>
</dbReference>
<proteinExistence type="predicted"/>
<organism evidence="6 7">
    <name type="scientific">Tetrapyrgos nigripes</name>
    <dbReference type="NCBI Taxonomy" id="182062"/>
    <lineage>
        <taxon>Eukaryota</taxon>
        <taxon>Fungi</taxon>
        <taxon>Dikarya</taxon>
        <taxon>Basidiomycota</taxon>
        <taxon>Agaricomycotina</taxon>
        <taxon>Agaricomycetes</taxon>
        <taxon>Agaricomycetidae</taxon>
        <taxon>Agaricales</taxon>
        <taxon>Marasmiineae</taxon>
        <taxon>Marasmiaceae</taxon>
        <taxon>Tetrapyrgos</taxon>
    </lineage>
</organism>
<evidence type="ECO:0000256" key="1">
    <source>
        <dbReference type="ARBA" id="ARBA00022527"/>
    </source>
</evidence>
<gene>
    <name evidence="6" type="ORF">D9758_014197</name>
</gene>
<reference evidence="6 7" key="1">
    <citation type="journal article" date="2020" name="ISME J.">
        <title>Uncovering the hidden diversity of litter-decomposition mechanisms in mushroom-forming fungi.</title>
        <authorList>
            <person name="Floudas D."/>
            <person name="Bentzer J."/>
            <person name="Ahren D."/>
            <person name="Johansson T."/>
            <person name="Persson P."/>
            <person name="Tunlid A."/>
        </authorList>
    </citation>
    <scope>NUCLEOTIDE SEQUENCE [LARGE SCALE GENOMIC DNA]</scope>
    <source>
        <strain evidence="6 7">CBS 291.85</strain>
    </source>
</reference>
<keyword evidence="7" id="KW-1185">Reference proteome</keyword>
<evidence type="ECO:0000256" key="3">
    <source>
        <dbReference type="ARBA" id="ARBA00022777"/>
    </source>
</evidence>
<accession>A0A8H5CM36</accession>
<keyword evidence="2" id="KW-0808">Transferase</keyword>
<sequence>MIDVSIAIANINVRIGIRDLHEIAYAYLLPLWLRHSRNFHLSITNTQLCNELHVEMLPRVPDIDAIKEKCYTLKGRARVKTLVTNRAHHVFLHISPRFAEEAEFRRTMYNEKDLPALTDQFVEVVLLFLYIPSFSDLYIIQIDAGTSKSRTRTRTQALTRTTHTQRTRRRTAQKVLTVVETIEIDDSSSEEEPRPSKRQRWANSDQSTVDVPPDSMVLDQEIVGRLPFPVSGLVSIPMPQAIQRPKSDAIRDALSKQRVDRKATNDMEFQVTLHFQAFVLPKYSWDDLLENPTHCYHRNEQTGELMNFDSGHQISELSRELNCLLWGKVMLGLVYQFIQRRDVELGTTPSFPIPHLRFVNAALVIGKRTDGEQSVYMMEEIVGGAHGWSFYKYICNGTASPLIDMGTDQAAHVQFVETDGLAYTSDFQGDGNLLTDPQILTKPELGTNLFAQGNVAFDSLFTTHIRLVIDILGLKVVVGVM</sequence>
<feature type="domain" description="Alpha-type protein kinase" evidence="5">
    <location>
        <begin position="350"/>
        <end position="459"/>
    </location>
</feature>
<dbReference type="AlphaFoldDB" id="A0A8H5CM36"/>
<evidence type="ECO:0000259" key="5">
    <source>
        <dbReference type="Pfam" id="PF02816"/>
    </source>
</evidence>
<dbReference type="Gene3D" id="3.20.200.10">
    <property type="entry name" value="MHCK/EF2 kinase"/>
    <property type="match status" value="1"/>
</dbReference>